<evidence type="ECO:0000313" key="2">
    <source>
        <dbReference type="EMBL" id="MDH2330494.1"/>
    </source>
</evidence>
<keyword evidence="1" id="KW-0732">Signal</keyword>
<comment type="caution">
    <text evidence="2">The sequence shown here is derived from an EMBL/GenBank/DDBJ whole genome shotgun (WGS) entry which is preliminary data.</text>
</comment>
<gene>
    <name evidence="2" type="ORF">QDS18_06415</name>
</gene>
<name>A0AAP4A0T7_PAEPO</name>
<evidence type="ECO:0000256" key="1">
    <source>
        <dbReference type="SAM" id="SignalP"/>
    </source>
</evidence>
<sequence length="206" mass="22527">MKKWSYLLSGVLIGAVVATAGSAFADEIKSLVGEKVVGEYTVKVNGNSLAENAIVVDGKAHVPLRAVSDSLGAGIKVDGKTIQINTESASASSSTSVDLSDSKKDQNFDKVVKDGEFSGWTIVRLEQRKDDLEKTIPEYEKSKQGYTETIEKYSKFREEYSGNKKMMDTLDSKTKATEELLQKSEGNLAKYKTELEEINKAIASLK</sequence>
<dbReference type="AlphaFoldDB" id="A0AAP4A0T7"/>
<protein>
    <submittedName>
        <fullName evidence="2">2,' 3'-cyclic nucleotide 2'-phosphodiesterase</fullName>
    </submittedName>
</protein>
<feature type="signal peptide" evidence="1">
    <location>
        <begin position="1"/>
        <end position="25"/>
    </location>
</feature>
<dbReference type="RefSeq" id="WP_279832322.1">
    <property type="nucleotide sequence ID" value="NZ_JARVWT010000002.1"/>
</dbReference>
<proteinExistence type="predicted"/>
<accession>A0AAP4A0T7</accession>
<dbReference type="EMBL" id="JARVWT010000002">
    <property type="protein sequence ID" value="MDH2330494.1"/>
    <property type="molecule type" value="Genomic_DNA"/>
</dbReference>
<dbReference type="Proteomes" id="UP001229409">
    <property type="component" value="Unassembled WGS sequence"/>
</dbReference>
<organism evidence="2 3">
    <name type="scientific">Paenibacillus polymyxa</name>
    <name type="common">Bacillus polymyxa</name>
    <dbReference type="NCBI Taxonomy" id="1406"/>
    <lineage>
        <taxon>Bacteria</taxon>
        <taxon>Bacillati</taxon>
        <taxon>Bacillota</taxon>
        <taxon>Bacilli</taxon>
        <taxon>Bacillales</taxon>
        <taxon>Paenibacillaceae</taxon>
        <taxon>Paenibacillus</taxon>
    </lineage>
</organism>
<reference evidence="2" key="1">
    <citation type="submission" date="2023-04" db="EMBL/GenBank/DDBJ databases">
        <title>Uncovering the Secrets of Slow-Growing Bacteria in Tropical Savanna Soil through Cultivation and Genomic Analysis.</title>
        <authorList>
            <person name="Goncalves O.S."/>
            <person name="Santana M.F."/>
        </authorList>
    </citation>
    <scope>NUCLEOTIDE SEQUENCE</scope>
    <source>
        <strain evidence="2">ANTI</strain>
    </source>
</reference>
<feature type="chain" id="PRO_5042885280" evidence="1">
    <location>
        <begin position="26"/>
        <end position="206"/>
    </location>
</feature>
<evidence type="ECO:0000313" key="3">
    <source>
        <dbReference type="Proteomes" id="UP001229409"/>
    </source>
</evidence>